<dbReference type="InterPro" id="IPR039418">
    <property type="entry name" value="LexA-like"/>
</dbReference>
<dbReference type="SUPFAM" id="SSF51306">
    <property type="entry name" value="LexA/Signal peptidase"/>
    <property type="match status" value="1"/>
</dbReference>
<dbReference type="Gene3D" id="2.10.109.10">
    <property type="entry name" value="Umud Fragment, subunit A"/>
    <property type="match status" value="1"/>
</dbReference>
<name>A0A381UZH3_9ZZZZ</name>
<reference evidence="2" key="1">
    <citation type="submission" date="2018-05" db="EMBL/GenBank/DDBJ databases">
        <authorList>
            <person name="Lanie J.A."/>
            <person name="Ng W.-L."/>
            <person name="Kazmierczak K.M."/>
            <person name="Andrzejewski T.M."/>
            <person name="Davidsen T.M."/>
            <person name="Wayne K.J."/>
            <person name="Tettelin H."/>
            <person name="Glass J.I."/>
            <person name="Rusch D."/>
            <person name="Podicherti R."/>
            <person name="Tsui H.-C.T."/>
            <person name="Winkler M.E."/>
        </authorList>
    </citation>
    <scope>NUCLEOTIDE SEQUENCE</scope>
</reference>
<dbReference type="CDD" id="cd06529">
    <property type="entry name" value="S24_LexA-like"/>
    <property type="match status" value="1"/>
</dbReference>
<evidence type="ECO:0000259" key="1">
    <source>
        <dbReference type="Pfam" id="PF00717"/>
    </source>
</evidence>
<gene>
    <name evidence="2" type="ORF">METZ01_LOCUS86198</name>
</gene>
<evidence type="ECO:0000313" key="2">
    <source>
        <dbReference type="EMBL" id="SVA33344.1"/>
    </source>
</evidence>
<dbReference type="InterPro" id="IPR036286">
    <property type="entry name" value="LexA/Signal_pep-like_sf"/>
</dbReference>
<dbReference type="EMBL" id="UINC01007442">
    <property type="protein sequence ID" value="SVA33344.1"/>
    <property type="molecule type" value="Genomic_DNA"/>
</dbReference>
<dbReference type="InterPro" id="IPR015927">
    <property type="entry name" value="Peptidase_S24_S26A/B/C"/>
</dbReference>
<feature type="domain" description="Peptidase S24/S26A/S26B/S26C" evidence="1">
    <location>
        <begin position="1"/>
        <end position="70"/>
    </location>
</feature>
<organism evidence="2">
    <name type="scientific">marine metagenome</name>
    <dbReference type="NCBI Taxonomy" id="408172"/>
    <lineage>
        <taxon>unclassified sequences</taxon>
        <taxon>metagenomes</taxon>
        <taxon>ecological metagenomes</taxon>
    </lineage>
</organism>
<dbReference type="Pfam" id="PF00717">
    <property type="entry name" value="Peptidase_S24"/>
    <property type="match status" value="1"/>
</dbReference>
<accession>A0A381UZH3</accession>
<sequence length="84" mass="9379">MAPEFPDGCVIVSEPVGRLQNGSFVIAEHGGEVILRQLDRDNDRWYLKALNASYPVLEITGPQDIMGVVIQRAGHKRADRKSYL</sequence>
<protein>
    <recommendedName>
        <fullName evidence="1">Peptidase S24/S26A/S26B/S26C domain-containing protein</fullName>
    </recommendedName>
</protein>
<proteinExistence type="predicted"/>
<dbReference type="AlphaFoldDB" id="A0A381UZH3"/>